<organism evidence="1 2">
    <name type="scientific">Morus notabilis</name>
    <dbReference type="NCBI Taxonomy" id="981085"/>
    <lineage>
        <taxon>Eukaryota</taxon>
        <taxon>Viridiplantae</taxon>
        <taxon>Streptophyta</taxon>
        <taxon>Embryophyta</taxon>
        <taxon>Tracheophyta</taxon>
        <taxon>Spermatophyta</taxon>
        <taxon>Magnoliopsida</taxon>
        <taxon>eudicotyledons</taxon>
        <taxon>Gunneridae</taxon>
        <taxon>Pentapetalae</taxon>
        <taxon>rosids</taxon>
        <taxon>fabids</taxon>
        <taxon>Rosales</taxon>
        <taxon>Moraceae</taxon>
        <taxon>Moreae</taxon>
        <taxon>Morus</taxon>
    </lineage>
</organism>
<accession>W9RX07</accession>
<dbReference type="Proteomes" id="UP000030645">
    <property type="component" value="Unassembled WGS sequence"/>
</dbReference>
<gene>
    <name evidence="1" type="ORF">L484_016199</name>
</gene>
<keyword evidence="2" id="KW-1185">Reference proteome</keyword>
<dbReference type="AlphaFoldDB" id="W9RX07"/>
<evidence type="ECO:0000313" key="2">
    <source>
        <dbReference type="Proteomes" id="UP000030645"/>
    </source>
</evidence>
<proteinExistence type="predicted"/>
<protein>
    <submittedName>
        <fullName evidence="1">Uncharacterized protein</fullName>
    </submittedName>
</protein>
<sequence>MDLVLPMEGVHSRSIRGRLLLGLFWWGPINVEDVSFMASLDWYKRSMYKLDFVD</sequence>
<name>W9RX07_9ROSA</name>
<reference evidence="2" key="1">
    <citation type="submission" date="2013-01" db="EMBL/GenBank/DDBJ databases">
        <title>Draft Genome Sequence of a Mulberry Tree, Morus notabilis C.K. Schneid.</title>
        <authorList>
            <person name="He N."/>
            <person name="Zhao S."/>
        </authorList>
    </citation>
    <scope>NUCLEOTIDE SEQUENCE</scope>
</reference>
<evidence type="ECO:0000313" key="1">
    <source>
        <dbReference type="EMBL" id="EXC16095.1"/>
    </source>
</evidence>
<dbReference type="EMBL" id="KE345788">
    <property type="protein sequence ID" value="EXC16095.1"/>
    <property type="molecule type" value="Genomic_DNA"/>
</dbReference>